<dbReference type="FunFam" id="1.20.1250.20:FF:000078">
    <property type="entry name" value="MFS maltose transporter, putative"/>
    <property type="match status" value="1"/>
</dbReference>
<keyword evidence="11" id="KW-1185">Reference proteome</keyword>
<feature type="transmembrane region" description="Helical" evidence="8">
    <location>
        <begin position="481"/>
        <end position="497"/>
    </location>
</feature>
<dbReference type="GO" id="GO:0005351">
    <property type="term" value="F:carbohydrate:proton symporter activity"/>
    <property type="evidence" value="ECO:0007669"/>
    <property type="project" value="TreeGrafter"/>
</dbReference>
<feature type="transmembrane region" description="Helical" evidence="8">
    <location>
        <begin position="137"/>
        <end position="155"/>
    </location>
</feature>
<evidence type="ECO:0000256" key="7">
    <source>
        <dbReference type="RuleBase" id="RU003346"/>
    </source>
</evidence>
<accession>A0A2J6QTT8</accession>
<dbReference type="SUPFAM" id="SSF103473">
    <property type="entry name" value="MFS general substrate transporter"/>
    <property type="match status" value="1"/>
</dbReference>
<keyword evidence="4 8" id="KW-0812">Transmembrane</keyword>
<dbReference type="PROSITE" id="PS50850">
    <property type="entry name" value="MFS"/>
    <property type="match status" value="1"/>
</dbReference>
<proteinExistence type="inferred from homology"/>
<evidence type="ECO:0000256" key="1">
    <source>
        <dbReference type="ARBA" id="ARBA00004141"/>
    </source>
</evidence>
<evidence type="ECO:0000313" key="10">
    <source>
        <dbReference type="EMBL" id="PMD29681.1"/>
    </source>
</evidence>
<dbReference type="InterPro" id="IPR005828">
    <property type="entry name" value="MFS_sugar_transport-like"/>
</dbReference>
<keyword evidence="5 8" id="KW-1133">Transmembrane helix</keyword>
<feature type="transmembrane region" description="Helical" evidence="8">
    <location>
        <begin position="317"/>
        <end position="333"/>
    </location>
</feature>
<feature type="transmembrane region" description="Helical" evidence="8">
    <location>
        <begin position="446"/>
        <end position="469"/>
    </location>
</feature>
<feature type="transmembrane region" description="Helical" evidence="8">
    <location>
        <begin position="161"/>
        <end position="183"/>
    </location>
</feature>
<feature type="transmembrane region" description="Helical" evidence="8">
    <location>
        <begin position="353"/>
        <end position="373"/>
    </location>
</feature>
<evidence type="ECO:0000256" key="8">
    <source>
        <dbReference type="SAM" id="Phobius"/>
    </source>
</evidence>
<feature type="transmembrane region" description="Helical" evidence="8">
    <location>
        <begin position="106"/>
        <end position="125"/>
    </location>
</feature>
<dbReference type="PROSITE" id="PS00217">
    <property type="entry name" value="SUGAR_TRANSPORT_2"/>
    <property type="match status" value="1"/>
</dbReference>
<keyword evidence="6 8" id="KW-0472">Membrane</keyword>
<feature type="transmembrane region" description="Helical" evidence="8">
    <location>
        <begin position="380"/>
        <end position="402"/>
    </location>
</feature>
<organism evidence="10 11">
    <name type="scientific">Hyaloscypha variabilis (strain UAMH 11265 / GT02V1 / F)</name>
    <name type="common">Meliniomyces variabilis</name>
    <dbReference type="NCBI Taxonomy" id="1149755"/>
    <lineage>
        <taxon>Eukaryota</taxon>
        <taxon>Fungi</taxon>
        <taxon>Dikarya</taxon>
        <taxon>Ascomycota</taxon>
        <taxon>Pezizomycotina</taxon>
        <taxon>Leotiomycetes</taxon>
        <taxon>Helotiales</taxon>
        <taxon>Hyaloscyphaceae</taxon>
        <taxon>Hyaloscypha</taxon>
        <taxon>Hyaloscypha variabilis</taxon>
    </lineage>
</organism>
<dbReference type="NCBIfam" id="TIGR00879">
    <property type="entry name" value="SP"/>
    <property type="match status" value="1"/>
</dbReference>
<feature type="domain" description="Major facilitator superfamily (MFS) profile" evidence="9">
    <location>
        <begin position="59"/>
        <end position="503"/>
    </location>
</feature>
<feature type="transmembrane region" description="Helical" evidence="8">
    <location>
        <begin position="225"/>
        <end position="247"/>
    </location>
</feature>
<dbReference type="Proteomes" id="UP000235786">
    <property type="component" value="Unassembled WGS sequence"/>
</dbReference>
<evidence type="ECO:0000256" key="5">
    <source>
        <dbReference type="ARBA" id="ARBA00022989"/>
    </source>
</evidence>
<dbReference type="PANTHER" id="PTHR48022">
    <property type="entry name" value="PLASTIDIC GLUCOSE TRANSPORTER 4"/>
    <property type="match status" value="1"/>
</dbReference>
<dbReference type="GO" id="GO:0016020">
    <property type="term" value="C:membrane"/>
    <property type="evidence" value="ECO:0007669"/>
    <property type="project" value="UniProtKB-SubCell"/>
</dbReference>
<evidence type="ECO:0000313" key="11">
    <source>
        <dbReference type="Proteomes" id="UP000235786"/>
    </source>
</evidence>
<feature type="transmembrane region" description="Helical" evidence="8">
    <location>
        <begin position="195"/>
        <end position="213"/>
    </location>
</feature>
<evidence type="ECO:0000256" key="6">
    <source>
        <dbReference type="ARBA" id="ARBA00023136"/>
    </source>
</evidence>
<name>A0A2J6QTT8_HYAVF</name>
<dbReference type="InterPro" id="IPR003663">
    <property type="entry name" value="Sugar/inositol_transpt"/>
</dbReference>
<gene>
    <name evidence="10" type="ORF">L207DRAFT_520769</name>
</gene>
<reference evidence="10 11" key="1">
    <citation type="submission" date="2016-04" db="EMBL/GenBank/DDBJ databases">
        <title>A degradative enzymes factory behind the ericoid mycorrhizal symbiosis.</title>
        <authorList>
            <consortium name="DOE Joint Genome Institute"/>
            <person name="Martino E."/>
            <person name="Morin E."/>
            <person name="Grelet G."/>
            <person name="Kuo A."/>
            <person name="Kohler A."/>
            <person name="Daghino S."/>
            <person name="Barry K."/>
            <person name="Choi C."/>
            <person name="Cichocki N."/>
            <person name="Clum A."/>
            <person name="Copeland A."/>
            <person name="Hainaut M."/>
            <person name="Haridas S."/>
            <person name="Labutti K."/>
            <person name="Lindquist E."/>
            <person name="Lipzen A."/>
            <person name="Khouja H.-R."/>
            <person name="Murat C."/>
            <person name="Ohm R."/>
            <person name="Olson A."/>
            <person name="Spatafora J."/>
            <person name="Veneault-Fourrey C."/>
            <person name="Henrissat B."/>
            <person name="Grigoriev I."/>
            <person name="Martin F."/>
            <person name="Perotto S."/>
        </authorList>
    </citation>
    <scope>NUCLEOTIDE SEQUENCE [LARGE SCALE GENOMIC DNA]</scope>
    <source>
        <strain evidence="10 11">F</strain>
    </source>
</reference>
<dbReference type="Gene3D" id="1.20.1250.20">
    <property type="entry name" value="MFS general substrate transporter like domains"/>
    <property type="match status" value="1"/>
</dbReference>
<protein>
    <submittedName>
        <fullName evidence="10">General substrate transporter</fullName>
    </submittedName>
</protein>
<dbReference type="EMBL" id="KZ613972">
    <property type="protein sequence ID" value="PMD29681.1"/>
    <property type="molecule type" value="Genomic_DNA"/>
</dbReference>
<feature type="transmembrane region" description="Helical" evidence="8">
    <location>
        <begin position="414"/>
        <end position="434"/>
    </location>
</feature>
<dbReference type="InterPro" id="IPR050360">
    <property type="entry name" value="MFS_Sugar_Transporters"/>
</dbReference>
<feature type="transmembrane region" description="Helical" evidence="8">
    <location>
        <begin position="56"/>
        <end position="86"/>
    </location>
</feature>
<evidence type="ECO:0000256" key="4">
    <source>
        <dbReference type="ARBA" id="ARBA00022692"/>
    </source>
</evidence>
<dbReference type="InterPro" id="IPR036259">
    <property type="entry name" value="MFS_trans_sf"/>
</dbReference>
<keyword evidence="3 7" id="KW-0813">Transport</keyword>
<dbReference type="Pfam" id="PF00083">
    <property type="entry name" value="Sugar_tr"/>
    <property type="match status" value="1"/>
</dbReference>
<comment type="subcellular location">
    <subcellularLocation>
        <location evidence="1">Membrane</location>
        <topology evidence="1">Multi-pass membrane protein</topology>
    </subcellularLocation>
</comment>
<dbReference type="InterPro" id="IPR020846">
    <property type="entry name" value="MFS_dom"/>
</dbReference>
<dbReference type="AlphaFoldDB" id="A0A2J6QTT8"/>
<dbReference type="OrthoDB" id="6612291at2759"/>
<dbReference type="PANTHER" id="PTHR48022:SF83">
    <property type="entry name" value="MAJOR FACILITATOR SUPERFAMILY (MFS) PROFILE DOMAIN-CONTAINING PROTEIN"/>
    <property type="match status" value="1"/>
</dbReference>
<sequence length="542" mass="60123">MAAIPIDEEKNPGIDHDEGYGGIAANQKVLNENGRQATIAEHDLTFAQAVKAYPRAIFWSVLVSTCIIMEGYDVVLVGSMFGQPAFRKKYGNFYPALNEYQLSGPWMVALGNSGNVGAILGCFLNGYFVQKFGYRKVLLASLFGVAAFVFIVFVAQNLPTLLTGEILLGLPWGVFASMAPAYASEVCPVALRGYLTVYVNLCWAFGQLIAAGINEGFQPMTTQWAYRIPFAIQWVWPIPLAAILFFAPESPWWLVHKERFEEAELTVRRLSSKSMTSDDAKKSIAMMIHTHQIEMEAETGTSYWDCFKGTDLRRTEIVMMVFGAQNWSGLALGGNPTYFFEQAGVPTSDSFKFSVGALGLACVGTFLSWFLLAWMGRRTILVWGLFLLFFLMLLVGILSAALDSVGSSYAQAGLILLWLFLYYTTLGPVTYAIISETSAIKLRNKSVCLARIGYYLVGLVVGTIQPYMLNPTEGNWKGKTCLFWAGTCFLAWLWSYFRAPETGGRTYEELDLLFANKVSARKFSTTVVDAYADGEGSRVKRE</sequence>
<comment type="similarity">
    <text evidence="2 7">Belongs to the major facilitator superfamily. Sugar transporter (TC 2.A.1.1) family.</text>
</comment>
<evidence type="ECO:0000259" key="9">
    <source>
        <dbReference type="PROSITE" id="PS50850"/>
    </source>
</evidence>
<evidence type="ECO:0000256" key="2">
    <source>
        <dbReference type="ARBA" id="ARBA00010992"/>
    </source>
</evidence>
<dbReference type="InterPro" id="IPR005829">
    <property type="entry name" value="Sugar_transporter_CS"/>
</dbReference>
<evidence type="ECO:0000256" key="3">
    <source>
        <dbReference type="ARBA" id="ARBA00022448"/>
    </source>
</evidence>